<gene>
    <name evidence="12" type="ORF">Q5707_43340</name>
</gene>
<dbReference type="SUPFAM" id="SSF103473">
    <property type="entry name" value="MFS general substrate transporter"/>
    <property type="match status" value="1"/>
</dbReference>
<dbReference type="PANTHER" id="PTHR43528">
    <property type="entry name" value="ALPHA-KETOGLUTARATE PERMEASE"/>
    <property type="match status" value="1"/>
</dbReference>
<evidence type="ECO:0000256" key="1">
    <source>
        <dbReference type="ARBA" id="ARBA00004651"/>
    </source>
</evidence>
<geneLocation type="plasmid" evidence="12 13">
    <name>pRho-VOC14-L</name>
</geneLocation>
<comment type="subcellular location">
    <subcellularLocation>
        <location evidence="1">Cell membrane</location>
        <topology evidence="1">Multi-pass membrane protein</topology>
    </subcellularLocation>
</comment>
<evidence type="ECO:0000256" key="8">
    <source>
        <dbReference type="ARBA" id="ARBA00023136"/>
    </source>
</evidence>
<comment type="similarity">
    <text evidence="2">Belongs to the major facilitator superfamily. Metabolite:H+ Symporter (MHS) family (TC 2.A.1.6) family.</text>
</comment>
<dbReference type="InterPro" id="IPR036259">
    <property type="entry name" value="MFS_trans_sf"/>
</dbReference>
<dbReference type="InterPro" id="IPR011701">
    <property type="entry name" value="MFS"/>
</dbReference>
<dbReference type="PROSITE" id="PS50850">
    <property type="entry name" value="MFS"/>
    <property type="match status" value="1"/>
</dbReference>
<feature type="transmembrane region" description="Helical" evidence="10">
    <location>
        <begin position="380"/>
        <end position="398"/>
    </location>
</feature>
<evidence type="ECO:0000256" key="6">
    <source>
        <dbReference type="ARBA" id="ARBA00022847"/>
    </source>
</evidence>
<dbReference type="Gene3D" id="1.20.1250.20">
    <property type="entry name" value="MFS general substrate transporter like domains"/>
    <property type="match status" value="2"/>
</dbReference>
<keyword evidence="12" id="KW-0614">Plasmid</keyword>
<keyword evidence="5 10" id="KW-0812">Transmembrane</keyword>
<evidence type="ECO:0000313" key="13">
    <source>
        <dbReference type="Proteomes" id="UP001231166"/>
    </source>
</evidence>
<name>A0AAX3YRY9_RHOOP</name>
<feature type="compositionally biased region" description="Polar residues" evidence="9">
    <location>
        <begin position="415"/>
        <end position="433"/>
    </location>
</feature>
<feature type="transmembrane region" description="Helical" evidence="10">
    <location>
        <begin position="32"/>
        <end position="54"/>
    </location>
</feature>
<evidence type="ECO:0000256" key="10">
    <source>
        <dbReference type="SAM" id="Phobius"/>
    </source>
</evidence>
<proteinExistence type="inferred from homology"/>
<accession>A0AAX3YRY9</accession>
<feature type="region of interest" description="Disordered" evidence="9">
    <location>
        <begin position="408"/>
        <end position="433"/>
    </location>
</feature>
<dbReference type="EMBL" id="CP130956">
    <property type="protein sequence ID" value="WLF52242.1"/>
    <property type="molecule type" value="Genomic_DNA"/>
</dbReference>
<evidence type="ECO:0000256" key="7">
    <source>
        <dbReference type="ARBA" id="ARBA00022989"/>
    </source>
</evidence>
<keyword evidence="6" id="KW-0769">Symport</keyword>
<dbReference type="PANTHER" id="PTHR43528:SF1">
    <property type="entry name" value="ALPHA-KETOGLUTARATE PERMEASE"/>
    <property type="match status" value="1"/>
</dbReference>
<feature type="transmembrane region" description="Helical" evidence="10">
    <location>
        <begin position="259"/>
        <end position="277"/>
    </location>
</feature>
<keyword evidence="7 10" id="KW-1133">Transmembrane helix</keyword>
<evidence type="ECO:0000256" key="3">
    <source>
        <dbReference type="ARBA" id="ARBA00022448"/>
    </source>
</evidence>
<feature type="transmembrane region" description="Helical" evidence="10">
    <location>
        <begin position="132"/>
        <end position="155"/>
    </location>
</feature>
<evidence type="ECO:0000256" key="5">
    <source>
        <dbReference type="ARBA" id="ARBA00022692"/>
    </source>
</evidence>
<dbReference type="RefSeq" id="WP_304711047.1">
    <property type="nucleotide sequence ID" value="NZ_CP130956.1"/>
</dbReference>
<evidence type="ECO:0000313" key="12">
    <source>
        <dbReference type="EMBL" id="WLF52242.1"/>
    </source>
</evidence>
<feature type="transmembrane region" description="Helical" evidence="10">
    <location>
        <begin position="314"/>
        <end position="337"/>
    </location>
</feature>
<dbReference type="Proteomes" id="UP001231166">
    <property type="component" value="Plasmid pRho-VOC14-L"/>
</dbReference>
<organism evidence="12 13">
    <name type="scientific">Rhodococcus opacus</name>
    <name type="common">Nocardia opaca</name>
    <dbReference type="NCBI Taxonomy" id="37919"/>
    <lineage>
        <taxon>Bacteria</taxon>
        <taxon>Bacillati</taxon>
        <taxon>Actinomycetota</taxon>
        <taxon>Actinomycetes</taxon>
        <taxon>Mycobacteriales</taxon>
        <taxon>Nocardiaceae</taxon>
        <taxon>Rhodococcus</taxon>
    </lineage>
</organism>
<evidence type="ECO:0000259" key="11">
    <source>
        <dbReference type="PROSITE" id="PS50850"/>
    </source>
</evidence>
<evidence type="ECO:0000256" key="4">
    <source>
        <dbReference type="ARBA" id="ARBA00022475"/>
    </source>
</evidence>
<evidence type="ECO:0000256" key="2">
    <source>
        <dbReference type="ARBA" id="ARBA00008240"/>
    </source>
</evidence>
<dbReference type="AlphaFoldDB" id="A0AAX3YRY9"/>
<feature type="transmembrane region" description="Helical" evidence="10">
    <location>
        <begin position="167"/>
        <end position="186"/>
    </location>
</feature>
<dbReference type="PROSITE" id="PS00217">
    <property type="entry name" value="SUGAR_TRANSPORT_2"/>
    <property type="match status" value="1"/>
</dbReference>
<dbReference type="GO" id="GO:0005886">
    <property type="term" value="C:plasma membrane"/>
    <property type="evidence" value="ECO:0007669"/>
    <property type="project" value="UniProtKB-SubCell"/>
</dbReference>
<reference evidence="12" key="1">
    <citation type="submission" date="2023-07" db="EMBL/GenBank/DDBJ databases">
        <title>Genomic analysis of Rhodococcus opacus VOC-14 with glycol ethers degradation activity.</title>
        <authorList>
            <person name="Narkevich D.A."/>
            <person name="Hlushen A.M."/>
            <person name="Akhremchuk A.E."/>
            <person name="Sikolenko M.A."/>
            <person name="Valentovich L.N."/>
        </authorList>
    </citation>
    <scope>NUCLEOTIDE SEQUENCE</scope>
    <source>
        <strain evidence="12">VOC-14</strain>
        <plasmid evidence="12">pRho-VOC14-L</plasmid>
    </source>
</reference>
<feature type="transmembrane region" description="Helical" evidence="10">
    <location>
        <begin position="217"/>
        <end position="239"/>
    </location>
</feature>
<dbReference type="InterPro" id="IPR005829">
    <property type="entry name" value="Sugar_transporter_CS"/>
</dbReference>
<protein>
    <submittedName>
        <fullName evidence="12">MFS transporter</fullName>
    </submittedName>
</protein>
<dbReference type="InterPro" id="IPR020846">
    <property type="entry name" value="MFS_dom"/>
</dbReference>
<keyword evidence="4" id="KW-1003">Cell membrane</keyword>
<dbReference type="GO" id="GO:0015293">
    <property type="term" value="F:symporter activity"/>
    <property type="evidence" value="ECO:0007669"/>
    <property type="project" value="UniProtKB-KW"/>
</dbReference>
<feature type="transmembrane region" description="Helical" evidence="10">
    <location>
        <begin position="91"/>
        <end position="111"/>
    </location>
</feature>
<feature type="transmembrane region" description="Helical" evidence="10">
    <location>
        <begin position="289"/>
        <end position="308"/>
    </location>
</feature>
<dbReference type="InterPro" id="IPR051084">
    <property type="entry name" value="H+-coupled_symporters"/>
</dbReference>
<feature type="domain" description="Major facilitator superfamily (MFS) profile" evidence="11">
    <location>
        <begin position="1"/>
        <end position="402"/>
    </location>
</feature>
<dbReference type="Pfam" id="PF07690">
    <property type="entry name" value="MFS_1"/>
    <property type="match status" value="1"/>
</dbReference>
<feature type="transmembrane region" description="Helical" evidence="10">
    <location>
        <begin position="349"/>
        <end position="368"/>
    </location>
</feature>
<evidence type="ECO:0000256" key="9">
    <source>
        <dbReference type="SAM" id="MobiDB-lite"/>
    </source>
</evidence>
<keyword evidence="3" id="KW-0813">Transport</keyword>
<keyword evidence="8 10" id="KW-0472">Membrane</keyword>
<feature type="transmembrane region" description="Helical" evidence="10">
    <location>
        <begin position="66"/>
        <end position="85"/>
    </location>
</feature>
<sequence length="433" mass="46644">MGNMLEWFDWTLYGIMSPYLAATFFSQENPQSALLATFAVFAGGFVARPLGGYLFGRFGDRVGRRITLLVTMLTLSFSTLAMALVPGYDRIGVWASVLLLTLRIVQGLAHGGEAGISYTYVAEIAPREHRGFWTSAVYVSVMIGVMGATATAAVLTNLLGSDAMEDWGWRLGFGLGAVLAVYVLILRRFAQESEVFEEQRAVSGSEPDAAKAIDRMALVRAAIAMFLLSAATNVVYYTWVTFAPVNAINIQGMSPGGAYVASLLAQFLALFAIVAFGRLSDRVGRRPMLIGFGLSVILLVVPIEQMLTDQPWTLFVAQSLGLTAWAMVVGLYPALMAELAPTVARARTVGLMSSAAAAIFGGTAPYLYTWLADTGRSWVFIAYIMVLALVTIVVTLFIKETKGMDLNEGLRTDEQPSTTPARSQDASSHSGTS</sequence>